<dbReference type="OrthoDB" id="5298497at2"/>
<sequence>MASMKTKSSRLTAWWQAWIARRLPASTKVTLAHRSIFILPTGFGLFWLLFVVLLFLFGTNYQNNLVIGLSILLLSLFNTCIIYSYRNLAGMTLEAKTGPEVYAGETLLYGICLHAKQVQHQVELSYDKTQVQTIDRVDDKPQEALIPLSNNQRGWIAPGRLKVESRYPLGLCRAWSHVDLANAQIAFAQPKAGQYELSAEQQGDDHQAKDMGKSVIGVEEFRGLKPFVTGESLNQIAWKQLAQGRGMLTKEFEQPQSAPQWLTLDTNAPLEEQLSLLTWAADRLAAKGQLFGLKLPNKTLAPASGEQHRRLVLATLAVYPVAVYPEHLESPHGR</sequence>
<feature type="transmembrane region" description="Helical" evidence="1">
    <location>
        <begin position="65"/>
        <end position="85"/>
    </location>
</feature>
<gene>
    <name evidence="2" type="ordered locus">Shew_2127</name>
</gene>
<dbReference type="PANTHER" id="PTHR34351">
    <property type="entry name" value="SLR1927 PROTEIN-RELATED"/>
    <property type="match status" value="1"/>
</dbReference>
<accession>A3QEU5</accession>
<dbReference type="PANTHER" id="PTHR34351:SF1">
    <property type="entry name" value="SLR1927 PROTEIN"/>
    <property type="match status" value="1"/>
</dbReference>
<proteinExistence type="predicted"/>
<evidence type="ECO:0000313" key="2">
    <source>
        <dbReference type="EMBL" id="ABO23993.1"/>
    </source>
</evidence>
<dbReference type="Proteomes" id="UP000001558">
    <property type="component" value="Chromosome"/>
</dbReference>
<evidence type="ECO:0000313" key="3">
    <source>
        <dbReference type="Proteomes" id="UP000001558"/>
    </source>
</evidence>
<dbReference type="eggNOG" id="COG1721">
    <property type="taxonomic scope" value="Bacteria"/>
</dbReference>
<reference evidence="2 3" key="1">
    <citation type="submission" date="2007-03" db="EMBL/GenBank/DDBJ databases">
        <title>Complete sequence of Shewanella loihica PV-4.</title>
        <authorList>
            <consortium name="US DOE Joint Genome Institute"/>
            <person name="Copeland A."/>
            <person name="Lucas S."/>
            <person name="Lapidus A."/>
            <person name="Barry K."/>
            <person name="Detter J.C."/>
            <person name="Glavina del Rio T."/>
            <person name="Hammon N."/>
            <person name="Israni S."/>
            <person name="Dalin E."/>
            <person name="Tice H."/>
            <person name="Pitluck S."/>
            <person name="Chain P."/>
            <person name="Malfatti S."/>
            <person name="Shin M."/>
            <person name="Vergez L."/>
            <person name="Schmutz J."/>
            <person name="Larimer F."/>
            <person name="Land M."/>
            <person name="Hauser L."/>
            <person name="Kyrpides N."/>
            <person name="Mikhailova N."/>
            <person name="Romine M.F."/>
            <person name="Serres G."/>
            <person name="Fredrickson J."/>
            <person name="Tiedje J."/>
            <person name="Richardson P."/>
        </authorList>
    </citation>
    <scope>NUCLEOTIDE SEQUENCE [LARGE SCALE GENOMIC DNA]</scope>
    <source>
        <strain evidence="3">ATCC BAA-1088 / PV-4</strain>
    </source>
</reference>
<dbReference type="EMBL" id="CP000606">
    <property type="protein sequence ID" value="ABO23993.1"/>
    <property type="molecule type" value="Genomic_DNA"/>
</dbReference>
<keyword evidence="1" id="KW-0472">Membrane</keyword>
<dbReference type="STRING" id="323850.Shew_2127"/>
<name>A3QEU5_SHELP</name>
<feature type="transmembrane region" description="Helical" evidence="1">
    <location>
        <begin position="36"/>
        <end position="59"/>
    </location>
</feature>
<keyword evidence="1" id="KW-1133">Transmembrane helix</keyword>
<protein>
    <submittedName>
        <fullName evidence="2">Uncharacterized protein</fullName>
    </submittedName>
</protein>
<keyword evidence="3" id="KW-1185">Reference proteome</keyword>
<organism evidence="2 3">
    <name type="scientific">Shewanella loihica (strain ATCC BAA-1088 / PV-4)</name>
    <dbReference type="NCBI Taxonomy" id="323850"/>
    <lineage>
        <taxon>Bacteria</taxon>
        <taxon>Pseudomonadati</taxon>
        <taxon>Pseudomonadota</taxon>
        <taxon>Gammaproteobacteria</taxon>
        <taxon>Alteromonadales</taxon>
        <taxon>Shewanellaceae</taxon>
        <taxon>Shewanella</taxon>
    </lineage>
</organism>
<keyword evidence="1" id="KW-0812">Transmembrane</keyword>
<evidence type="ECO:0000256" key="1">
    <source>
        <dbReference type="SAM" id="Phobius"/>
    </source>
</evidence>
<dbReference type="AlphaFoldDB" id="A3QEU5"/>
<dbReference type="HOGENOM" id="CLU_054568_0_0_6"/>
<dbReference type="KEGG" id="slo:Shew_2127"/>